<dbReference type="GO" id="GO:0006508">
    <property type="term" value="P:proteolysis"/>
    <property type="evidence" value="ECO:0007669"/>
    <property type="project" value="InterPro"/>
</dbReference>
<dbReference type="Proteomes" id="UP000075883">
    <property type="component" value="Unassembled WGS sequence"/>
</dbReference>
<dbReference type="VEuPathDB" id="VectorBase:ACUA020242"/>
<keyword evidence="5" id="KW-1185">Reference proteome</keyword>
<evidence type="ECO:0000256" key="2">
    <source>
        <dbReference type="ARBA" id="ARBA00024195"/>
    </source>
</evidence>
<dbReference type="InterPro" id="IPR009003">
    <property type="entry name" value="Peptidase_S1_PA"/>
</dbReference>
<protein>
    <recommendedName>
        <fullName evidence="3">Peptidase S1 domain-containing protein</fullName>
    </recommendedName>
</protein>
<dbReference type="Pfam" id="PF00089">
    <property type="entry name" value="Trypsin"/>
    <property type="match status" value="1"/>
</dbReference>
<accession>A0A182MK56</accession>
<evidence type="ECO:0000256" key="1">
    <source>
        <dbReference type="ARBA" id="ARBA00008308"/>
    </source>
</evidence>
<reference evidence="5" key="1">
    <citation type="submission" date="2013-09" db="EMBL/GenBank/DDBJ databases">
        <title>The Genome Sequence of Anopheles culicifacies species A.</title>
        <authorList>
            <consortium name="The Broad Institute Genomics Platform"/>
            <person name="Neafsey D.E."/>
            <person name="Besansky N."/>
            <person name="Howell P."/>
            <person name="Walton C."/>
            <person name="Young S.K."/>
            <person name="Zeng Q."/>
            <person name="Gargeya S."/>
            <person name="Fitzgerald M."/>
            <person name="Haas B."/>
            <person name="Abouelleil A."/>
            <person name="Allen A.W."/>
            <person name="Alvarado L."/>
            <person name="Arachchi H.M."/>
            <person name="Berlin A.M."/>
            <person name="Chapman S.B."/>
            <person name="Gainer-Dewar J."/>
            <person name="Goldberg J."/>
            <person name="Griggs A."/>
            <person name="Gujja S."/>
            <person name="Hansen M."/>
            <person name="Howarth C."/>
            <person name="Imamovic A."/>
            <person name="Ireland A."/>
            <person name="Larimer J."/>
            <person name="McCowan C."/>
            <person name="Murphy C."/>
            <person name="Pearson M."/>
            <person name="Poon T.W."/>
            <person name="Priest M."/>
            <person name="Roberts A."/>
            <person name="Saif S."/>
            <person name="Shea T."/>
            <person name="Sisk P."/>
            <person name="Sykes S."/>
            <person name="Wortman J."/>
            <person name="Nusbaum C."/>
            <person name="Birren B."/>
        </authorList>
    </citation>
    <scope>NUCLEOTIDE SEQUENCE [LARGE SCALE GENOMIC DNA]</scope>
    <source>
        <strain evidence="5">A-37</strain>
    </source>
</reference>
<dbReference type="PANTHER" id="PTHR20974">
    <property type="entry name" value="UPF0585 PROTEIN CG18661"/>
    <property type="match status" value="1"/>
</dbReference>
<reference evidence="4" key="2">
    <citation type="submission" date="2020-05" db="UniProtKB">
        <authorList>
            <consortium name="EnsemblMetazoa"/>
        </authorList>
    </citation>
    <scope>IDENTIFICATION</scope>
    <source>
        <strain evidence="4">A-37</strain>
    </source>
</reference>
<dbReference type="SMART" id="SM00020">
    <property type="entry name" value="Tryp_SPc"/>
    <property type="match status" value="1"/>
</dbReference>
<dbReference type="AlphaFoldDB" id="A0A182MK56"/>
<dbReference type="GO" id="GO:0004252">
    <property type="term" value="F:serine-type endopeptidase activity"/>
    <property type="evidence" value="ECO:0007669"/>
    <property type="project" value="InterPro"/>
</dbReference>
<dbReference type="InterPro" id="IPR001254">
    <property type="entry name" value="Trypsin_dom"/>
</dbReference>
<proteinExistence type="inferred from homology"/>
<evidence type="ECO:0000313" key="5">
    <source>
        <dbReference type="Proteomes" id="UP000075883"/>
    </source>
</evidence>
<dbReference type="InterPro" id="IPR018114">
    <property type="entry name" value="TRYPSIN_HIS"/>
</dbReference>
<evidence type="ECO:0000259" key="3">
    <source>
        <dbReference type="PROSITE" id="PS50240"/>
    </source>
</evidence>
<dbReference type="InterPro" id="IPR043504">
    <property type="entry name" value="Peptidase_S1_PA_chymotrypsin"/>
</dbReference>
<organism evidence="4 5">
    <name type="scientific">Anopheles culicifacies</name>
    <dbReference type="NCBI Taxonomy" id="139723"/>
    <lineage>
        <taxon>Eukaryota</taxon>
        <taxon>Metazoa</taxon>
        <taxon>Ecdysozoa</taxon>
        <taxon>Arthropoda</taxon>
        <taxon>Hexapoda</taxon>
        <taxon>Insecta</taxon>
        <taxon>Pterygota</taxon>
        <taxon>Neoptera</taxon>
        <taxon>Endopterygota</taxon>
        <taxon>Diptera</taxon>
        <taxon>Nematocera</taxon>
        <taxon>Culicoidea</taxon>
        <taxon>Culicidae</taxon>
        <taxon>Anophelinae</taxon>
        <taxon>Anopheles</taxon>
        <taxon>culicifacies species complex</taxon>
    </lineage>
</organism>
<feature type="domain" description="Peptidase S1" evidence="3">
    <location>
        <begin position="34"/>
        <end position="224"/>
    </location>
</feature>
<dbReference type="SUPFAM" id="SSF50494">
    <property type="entry name" value="Trypsin-like serine proteases"/>
    <property type="match status" value="1"/>
</dbReference>
<evidence type="ECO:0000313" key="4">
    <source>
        <dbReference type="EnsemblMetazoa" id="ACUA020242-PA"/>
    </source>
</evidence>
<dbReference type="PROSITE" id="PS50240">
    <property type="entry name" value="TRYPSIN_DOM"/>
    <property type="match status" value="1"/>
</dbReference>
<dbReference type="EMBL" id="AXCM01010995">
    <property type="status" value="NOT_ANNOTATED_CDS"/>
    <property type="molecule type" value="Genomic_DNA"/>
</dbReference>
<dbReference type="Pfam" id="PF06080">
    <property type="entry name" value="DUF938"/>
    <property type="match status" value="1"/>
</dbReference>
<dbReference type="PROSITE" id="PS00134">
    <property type="entry name" value="TRYPSIN_HIS"/>
    <property type="match status" value="1"/>
</dbReference>
<dbReference type="PANTHER" id="PTHR20974:SF0">
    <property type="entry name" value="UPF0585 PROTEIN CG18661"/>
    <property type="match status" value="1"/>
</dbReference>
<dbReference type="InterPro" id="IPR029063">
    <property type="entry name" value="SAM-dependent_MTases_sf"/>
</dbReference>
<dbReference type="EnsemblMetazoa" id="ACUA020242-RA">
    <property type="protein sequence ID" value="ACUA020242-PA"/>
    <property type="gene ID" value="ACUA020242"/>
</dbReference>
<sequence>MNILVNLVEFIDNLWEHDLNSSAVINDQSNEERIVGGVPVDIRDFPYQVSLRRGRHFCGGSIIDSEWILTAAHCTSPTLSRPAKINNTGKETIQQFRLRFRPPCSEWQNDANVNLSGCASQFDYMLNINMIHISPIACAKGLFYNASELLKPGGLLITYGPYAVDGVLTPDSNVQFNTSLQQRNPEWGIRDTSDLCKMALQKGITLVEMIDMPANNKCLIWRKG</sequence>
<dbReference type="InterPro" id="IPR010342">
    <property type="entry name" value="DUF938"/>
</dbReference>
<dbReference type="SUPFAM" id="SSF53335">
    <property type="entry name" value="S-adenosyl-L-methionine-dependent methyltransferases"/>
    <property type="match status" value="1"/>
</dbReference>
<dbReference type="Gene3D" id="2.40.10.10">
    <property type="entry name" value="Trypsin-like serine proteases"/>
    <property type="match status" value="1"/>
</dbReference>
<comment type="similarity">
    <text evidence="2">Belongs to the peptidase S1 family. CLIP subfamily.</text>
</comment>
<name>A0A182MK56_9DIPT</name>
<dbReference type="EMBL" id="AXCM01010996">
    <property type="status" value="NOT_ANNOTATED_CDS"/>
    <property type="molecule type" value="Genomic_DNA"/>
</dbReference>
<comment type="similarity">
    <text evidence="1">Belongs to the UPF0585 family.</text>
</comment>